<organism evidence="2 3">
    <name type="scientific">Paenibacillus violae</name>
    <dbReference type="NCBI Taxonomy" id="3077234"/>
    <lineage>
        <taxon>Bacteria</taxon>
        <taxon>Bacillati</taxon>
        <taxon>Bacillota</taxon>
        <taxon>Bacilli</taxon>
        <taxon>Bacillales</taxon>
        <taxon>Paenibacillaceae</taxon>
        <taxon>Paenibacillus</taxon>
    </lineage>
</organism>
<dbReference type="PROSITE" id="PS51257">
    <property type="entry name" value="PROKAR_LIPOPROTEIN"/>
    <property type="match status" value="1"/>
</dbReference>
<feature type="domain" description="Glucose/Sorbosone dehydrogenase" evidence="1">
    <location>
        <begin position="51"/>
        <end position="347"/>
    </location>
</feature>
<gene>
    <name evidence="2" type="ORF">RQP52_05095</name>
</gene>
<dbReference type="PANTHER" id="PTHR19328">
    <property type="entry name" value="HEDGEHOG-INTERACTING PROTEIN"/>
    <property type="match status" value="1"/>
</dbReference>
<dbReference type="InterPro" id="IPR011042">
    <property type="entry name" value="6-blade_b-propeller_TolB-like"/>
</dbReference>
<keyword evidence="3" id="KW-1185">Reference proteome</keyword>
<dbReference type="SUPFAM" id="SSF50952">
    <property type="entry name" value="Soluble quinoprotein glucose dehydrogenase"/>
    <property type="match status" value="1"/>
</dbReference>
<evidence type="ECO:0000313" key="2">
    <source>
        <dbReference type="EMBL" id="MDU0200455.1"/>
    </source>
</evidence>
<dbReference type="Proteomes" id="UP001260980">
    <property type="component" value="Unassembled WGS sequence"/>
</dbReference>
<evidence type="ECO:0000259" key="1">
    <source>
        <dbReference type="Pfam" id="PF07995"/>
    </source>
</evidence>
<evidence type="ECO:0000313" key="3">
    <source>
        <dbReference type="Proteomes" id="UP001260980"/>
    </source>
</evidence>
<dbReference type="InterPro" id="IPR011041">
    <property type="entry name" value="Quinoprot_gluc/sorb_DH_b-prop"/>
</dbReference>
<dbReference type="RefSeq" id="WP_315949857.1">
    <property type="nucleotide sequence ID" value="NZ_JAWCUD010000001.1"/>
</dbReference>
<sequence length="362" mass="39271">MIRSVGIGIITMAVVLLSSACSDKLSSTTKSKMVDSQTKAGNAYTILAEKLRTPWSIQFDEETVYVSEREGSIVKISNGSVTRQKVKLSKPLKVQGEGGFLGIQLTPDFHNSRQAYAYHTYEEGGKILNRVIVLQEKNGDWAEVKSLLEGIPGGHIHNGGRLAIGPDHMLYITTGDSGVDKLAQDVKSTAGKILRMTLDGKVPSDNPFAKSYVYSYGHRNSQGIAWDKQGRMFSSEHGPSGDPGGHDEINLIEKGNNYGWPVVIGNEKKEGMVTPLYQTGDNAIAPSGIAIDSEGQILIATLIGKKLYGFNPDTKQMAAVLESEGRLRDVKLLNGDIYVLTNNTDGRGSPSATDDRLLMLKK</sequence>
<dbReference type="EMBL" id="JAWCUD010000001">
    <property type="protein sequence ID" value="MDU0200455.1"/>
    <property type="molecule type" value="Genomic_DNA"/>
</dbReference>
<reference evidence="2 3" key="1">
    <citation type="submission" date="2023-10" db="EMBL/GenBank/DDBJ databases">
        <title>Paenibacillus strain PFR10 Genome sequencing and assembly.</title>
        <authorList>
            <person name="Kim I."/>
        </authorList>
    </citation>
    <scope>NUCLEOTIDE SEQUENCE [LARGE SCALE GENOMIC DNA]</scope>
    <source>
        <strain evidence="2 3">PFR10</strain>
    </source>
</reference>
<protein>
    <submittedName>
        <fullName evidence="2">PQQ-dependent sugar dehydrogenase</fullName>
    </submittedName>
</protein>
<name>A0ABU3R865_9BACL</name>
<comment type="caution">
    <text evidence="2">The sequence shown here is derived from an EMBL/GenBank/DDBJ whole genome shotgun (WGS) entry which is preliminary data.</text>
</comment>
<dbReference type="Pfam" id="PF07995">
    <property type="entry name" value="GSDH"/>
    <property type="match status" value="1"/>
</dbReference>
<proteinExistence type="predicted"/>
<dbReference type="PANTHER" id="PTHR19328:SF13">
    <property type="entry name" value="HIPL1 PROTEIN"/>
    <property type="match status" value="1"/>
</dbReference>
<dbReference type="InterPro" id="IPR012938">
    <property type="entry name" value="Glc/Sorbosone_DH"/>
</dbReference>
<dbReference type="Gene3D" id="2.120.10.30">
    <property type="entry name" value="TolB, C-terminal domain"/>
    <property type="match status" value="1"/>
</dbReference>
<accession>A0ABU3R865</accession>